<dbReference type="KEGG" id="kdj:28970163"/>
<organism evidence="2">
    <name type="scientific">Kwoniella dejecticola CBS 10117</name>
    <dbReference type="NCBI Taxonomy" id="1296121"/>
    <lineage>
        <taxon>Eukaryota</taxon>
        <taxon>Fungi</taxon>
        <taxon>Dikarya</taxon>
        <taxon>Basidiomycota</taxon>
        <taxon>Agaricomycotina</taxon>
        <taxon>Tremellomycetes</taxon>
        <taxon>Tremellales</taxon>
        <taxon>Cryptococcaceae</taxon>
        <taxon>Kwoniella</taxon>
    </lineage>
</organism>
<name>A0A1A5ZYL8_9TREE</name>
<protein>
    <submittedName>
        <fullName evidence="2">Uncharacterized protein</fullName>
    </submittedName>
</protein>
<sequence length="472" mass="53058">MTKRLTVRALGACARAGPSRISIRAYSSPRQTSPSPKISSVPFKIHPEDALQRMYINGLLASAALPNMILAGLLRLFGPSITPLANEFGLGSNLKMKDMKAVLYPIWRVDSILQGSVKLEGTKQRVEPKMWISTREGYVPGNPFAPLSYLSFAVPPLPDDLPNYNLAEDLTQLGDGFEVVPVPFTVSPLGLAKKLRRSIGSSKRWENLTIDESKWEETMLAAYPIMFPIYIAEFEHDLGDDGKRSFNVIMDAHDENPQNCRVSWPPPPQLVESGRFDKNYFVNPAPFLPMANLIIYPSVAPHTAVGPNTSKLVETFREWMSPAPDPDNKSNIPPSPTLSLQSDEEADGINWNDARIQSWSGKERADNGEWIEQALKTQKGIETLETMTYFSSRAPHPEDLKGLVINTAGKRPTFERKSLSDMEHQLRVDVDRMKKELEEMKPDWLRKYDDARTKVKDEVDPEKLEKRLSNSP</sequence>
<dbReference type="AlphaFoldDB" id="A0A1A5ZYL8"/>
<dbReference type="VEuPathDB" id="FungiDB:I303_06464"/>
<dbReference type="Proteomes" id="UP000078595">
    <property type="component" value="Chromosome 9"/>
</dbReference>
<dbReference type="OrthoDB" id="2349883at2759"/>
<evidence type="ECO:0000313" key="4">
    <source>
        <dbReference type="Proteomes" id="UP000078595"/>
    </source>
</evidence>
<evidence type="ECO:0000313" key="3">
    <source>
        <dbReference type="EMBL" id="WWC64453.1"/>
    </source>
</evidence>
<proteinExistence type="predicted"/>
<evidence type="ECO:0000256" key="1">
    <source>
        <dbReference type="SAM" id="MobiDB-lite"/>
    </source>
</evidence>
<reference evidence="3" key="2">
    <citation type="submission" date="2013-07" db="EMBL/GenBank/DDBJ databases">
        <authorList>
            <consortium name="The Broad Institute Genome Sequencing Platform"/>
            <person name="Cuomo C."/>
            <person name="Litvintseva A."/>
            <person name="Chen Y."/>
            <person name="Heitman J."/>
            <person name="Sun S."/>
            <person name="Springer D."/>
            <person name="Dromer F."/>
            <person name="Young S.K."/>
            <person name="Zeng Q."/>
            <person name="Gargeya S."/>
            <person name="Fitzgerald M."/>
            <person name="Abouelleil A."/>
            <person name="Alvarado L."/>
            <person name="Berlin A.M."/>
            <person name="Chapman S.B."/>
            <person name="Dewar J."/>
            <person name="Goldberg J."/>
            <person name="Griggs A."/>
            <person name="Gujja S."/>
            <person name="Hansen M."/>
            <person name="Howarth C."/>
            <person name="Imamovic A."/>
            <person name="Larimer J."/>
            <person name="McCowan C."/>
            <person name="Murphy C."/>
            <person name="Pearson M."/>
            <person name="Priest M."/>
            <person name="Roberts A."/>
            <person name="Saif S."/>
            <person name="Shea T."/>
            <person name="Sykes S."/>
            <person name="Wortman J."/>
            <person name="Nusbaum C."/>
            <person name="Birren B."/>
        </authorList>
    </citation>
    <scope>NUCLEOTIDE SEQUENCE</scope>
    <source>
        <strain evidence="3">CBS 10117</strain>
    </source>
</reference>
<reference evidence="3" key="3">
    <citation type="submission" date="2024-02" db="EMBL/GenBank/DDBJ databases">
        <title>Comparative genomics of Cryptococcus and Kwoniella reveals pathogenesis evolution and contrasting modes of karyotype evolution via chromosome fusion or intercentromeric recombination.</title>
        <authorList>
            <person name="Coelho M.A."/>
            <person name="David-Palma M."/>
            <person name="Shea T."/>
            <person name="Bowers K."/>
            <person name="McGinley-Smith S."/>
            <person name="Mohammad A.W."/>
            <person name="Gnirke A."/>
            <person name="Yurkov A.M."/>
            <person name="Nowrousian M."/>
            <person name="Sun S."/>
            <person name="Cuomo C.A."/>
            <person name="Heitman J."/>
        </authorList>
    </citation>
    <scope>NUCLEOTIDE SEQUENCE</scope>
    <source>
        <strain evidence="3">CBS 10117</strain>
    </source>
</reference>
<dbReference type="EMBL" id="CP144538">
    <property type="protein sequence ID" value="WWC64453.1"/>
    <property type="molecule type" value="Genomic_DNA"/>
</dbReference>
<reference evidence="2" key="1">
    <citation type="submission" date="2013-07" db="EMBL/GenBank/DDBJ databases">
        <title>The Genome Sequence of Cryptococcus dejecticola CBS10117.</title>
        <authorList>
            <consortium name="The Broad Institute Genome Sequencing Platform"/>
            <person name="Cuomo C."/>
            <person name="Litvintseva A."/>
            <person name="Chen Y."/>
            <person name="Heitman J."/>
            <person name="Sun S."/>
            <person name="Springer D."/>
            <person name="Dromer F."/>
            <person name="Young S.K."/>
            <person name="Zeng Q."/>
            <person name="Gargeya S."/>
            <person name="Fitzgerald M."/>
            <person name="Abouelleil A."/>
            <person name="Alvarado L."/>
            <person name="Berlin A.M."/>
            <person name="Chapman S.B."/>
            <person name="Dewar J."/>
            <person name="Goldberg J."/>
            <person name="Griggs A."/>
            <person name="Gujja S."/>
            <person name="Hansen M."/>
            <person name="Howarth C."/>
            <person name="Imamovic A."/>
            <person name="Larimer J."/>
            <person name="McCowan C."/>
            <person name="Murphy C."/>
            <person name="Pearson M."/>
            <person name="Priest M."/>
            <person name="Roberts A."/>
            <person name="Saif S."/>
            <person name="Shea T."/>
            <person name="Sykes S."/>
            <person name="Wortman J."/>
            <person name="Nusbaum C."/>
            <person name="Birren B."/>
        </authorList>
    </citation>
    <scope>NUCLEOTIDE SEQUENCE [LARGE SCALE GENOMIC DNA]</scope>
    <source>
        <strain evidence="2">CBS 10117</strain>
    </source>
</reference>
<accession>A0A1A5ZYL8</accession>
<keyword evidence="4" id="KW-1185">Reference proteome</keyword>
<gene>
    <name evidence="2" type="ORF">I303_06464</name>
    <name evidence="3" type="ORF">I303_107063</name>
</gene>
<dbReference type="EMBL" id="KI894034">
    <property type="protein sequence ID" value="OBR82906.1"/>
    <property type="molecule type" value="Genomic_DNA"/>
</dbReference>
<feature type="region of interest" description="Disordered" evidence="1">
    <location>
        <begin position="320"/>
        <end position="342"/>
    </location>
</feature>
<feature type="region of interest" description="Disordered" evidence="1">
    <location>
        <begin position="450"/>
        <end position="472"/>
    </location>
</feature>
<evidence type="ECO:0000313" key="2">
    <source>
        <dbReference type="EMBL" id="OBR82906.1"/>
    </source>
</evidence>
<dbReference type="GeneID" id="28970163"/>
<dbReference type="RefSeq" id="XP_018260748.1">
    <property type="nucleotide sequence ID" value="XM_018409745.1"/>
</dbReference>
<feature type="compositionally biased region" description="Polar residues" evidence="1">
    <location>
        <begin position="329"/>
        <end position="341"/>
    </location>
</feature>